<organism evidence="4 5">
    <name type="scientific">Catenuloplanes niger</name>
    <dbReference type="NCBI Taxonomy" id="587534"/>
    <lineage>
        <taxon>Bacteria</taxon>
        <taxon>Bacillati</taxon>
        <taxon>Actinomycetota</taxon>
        <taxon>Actinomycetes</taxon>
        <taxon>Micromonosporales</taxon>
        <taxon>Micromonosporaceae</taxon>
        <taxon>Catenuloplanes</taxon>
    </lineage>
</organism>
<evidence type="ECO:0000256" key="1">
    <source>
        <dbReference type="ARBA" id="ARBA00008898"/>
    </source>
</evidence>
<dbReference type="InterPro" id="IPR002563">
    <property type="entry name" value="Flavin_Rdtase-like_dom"/>
</dbReference>
<name>A0AAE4CPT9_9ACTN</name>
<evidence type="ECO:0000313" key="4">
    <source>
        <dbReference type="EMBL" id="MDR7320936.1"/>
    </source>
</evidence>
<dbReference type="InterPro" id="IPR050268">
    <property type="entry name" value="NADH-dep_flavin_reductase"/>
</dbReference>
<keyword evidence="5" id="KW-1185">Reference proteome</keyword>
<dbReference type="EMBL" id="JAVDYC010000001">
    <property type="protein sequence ID" value="MDR7320936.1"/>
    <property type="molecule type" value="Genomic_DNA"/>
</dbReference>
<proteinExistence type="inferred from homology"/>
<gene>
    <name evidence="4" type="ORF">J2S44_001186</name>
</gene>
<dbReference type="SUPFAM" id="SSF50475">
    <property type="entry name" value="FMN-binding split barrel"/>
    <property type="match status" value="1"/>
</dbReference>
<dbReference type="Gene3D" id="2.30.110.10">
    <property type="entry name" value="Electron Transport, Fmn-binding Protein, Chain A"/>
    <property type="match status" value="1"/>
</dbReference>
<evidence type="ECO:0000313" key="5">
    <source>
        <dbReference type="Proteomes" id="UP001183629"/>
    </source>
</evidence>
<dbReference type="GO" id="GO:0042602">
    <property type="term" value="F:riboflavin reductase (NADPH) activity"/>
    <property type="evidence" value="ECO:0007669"/>
    <property type="project" value="TreeGrafter"/>
</dbReference>
<dbReference type="InterPro" id="IPR012349">
    <property type="entry name" value="Split_barrel_FMN-bd"/>
</dbReference>
<accession>A0AAE4CPT9</accession>
<keyword evidence="2" id="KW-0560">Oxidoreductase</keyword>
<dbReference type="Pfam" id="PF01613">
    <property type="entry name" value="Flavin_Reduct"/>
    <property type="match status" value="1"/>
</dbReference>
<protein>
    <submittedName>
        <fullName evidence="4">Flavin reductase (DIM6/NTAB) family NADH-FMN oxidoreductase RutF</fullName>
    </submittedName>
</protein>
<reference evidence="4 5" key="1">
    <citation type="submission" date="2023-07" db="EMBL/GenBank/DDBJ databases">
        <title>Sequencing the genomes of 1000 actinobacteria strains.</title>
        <authorList>
            <person name="Klenk H.-P."/>
        </authorList>
    </citation>
    <scope>NUCLEOTIDE SEQUENCE [LARGE SCALE GENOMIC DNA]</scope>
    <source>
        <strain evidence="4 5">DSM 44711</strain>
    </source>
</reference>
<sequence>MDAGVLRAAFARFPSGVTALCALVDGAPEGMAVSSFISVSLDPPLLAVSLRRSSRTWAALRRAGGIGVSVLAAGHGPLTRRLSGATDRFTGVDWTATPSGAVRIGGAAAWFDCALREELPAGDHVIALLTIHDVAHPPAEPPLVFHGSTFRRLV</sequence>
<dbReference type="SMART" id="SM00903">
    <property type="entry name" value="Flavin_Reduct"/>
    <property type="match status" value="1"/>
</dbReference>
<dbReference type="GO" id="GO:0010181">
    <property type="term" value="F:FMN binding"/>
    <property type="evidence" value="ECO:0007669"/>
    <property type="project" value="InterPro"/>
</dbReference>
<dbReference type="PANTHER" id="PTHR30466:SF11">
    <property type="entry name" value="FLAVIN-DEPENDENT MONOOXYGENASE, REDUCTASE SUBUNIT HSAB"/>
    <property type="match status" value="1"/>
</dbReference>
<dbReference type="PANTHER" id="PTHR30466">
    <property type="entry name" value="FLAVIN REDUCTASE"/>
    <property type="match status" value="1"/>
</dbReference>
<comment type="similarity">
    <text evidence="1">Belongs to the non-flavoprotein flavin reductase family.</text>
</comment>
<dbReference type="AlphaFoldDB" id="A0AAE4CPT9"/>
<dbReference type="RefSeq" id="WP_310409639.1">
    <property type="nucleotide sequence ID" value="NZ_JAVDYC010000001.1"/>
</dbReference>
<evidence type="ECO:0000256" key="2">
    <source>
        <dbReference type="ARBA" id="ARBA00023002"/>
    </source>
</evidence>
<comment type="caution">
    <text evidence="4">The sequence shown here is derived from an EMBL/GenBank/DDBJ whole genome shotgun (WGS) entry which is preliminary data.</text>
</comment>
<dbReference type="Proteomes" id="UP001183629">
    <property type="component" value="Unassembled WGS sequence"/>
</dbReference>
<evidence type="ECO:0000259" key="3">
    <source>
        <dbReference type="SMART" id="SM00903"/>
    </source>
</evidence>
<feature type="domain" description="Flavin reductase like" evidence="3">
    <location>
        <begin position="10"/>
        <end position="152"/>
    </location>
</feature>